<organism evidence="4 5">
    <name type="scientific">Diplodia seriata</name>
    <dbReference type="NCBI Taxonomy" id="420778"/>
    <lineage>
        <taxon>Eukaryota</taxon>
        <taxon>Fungi</taxon>
        <taxon>Dikarya</taxon>
        <taxon>Ascomycota</taxon>
        <taxon>Pezizomycotina</taxon>
        <taxon>Dothideomycetes</taxon>
        <taxon>Dothideomycetes incertae sedis</taxon>
        <taxon>Botryosphaeriales</taxon>
        <taxon>Botryosphaeriaceae</taxon>
        <taxon>Diplodia</taxon>
    </lineage>
</organism>
<sequence>MSSPSPPPPPPPTQDQILSALATSPLPHILALLSACPSPPPASALASAAIAHDRGDMITHLLTTNGVPVHAIPRKQAVAAQSRSVLQALLDSGGWDINEDLGSYRGSALASAVLARAPPDFVAWLLERGADPNGPCAGVDHCGHALRVAVQMADGEGEGLSPVARMLLERGADVDGSRALHMAAQKGWVGWVRALVEEWGAGVDAEGIDPDWAGSTEREMGIGAPLHYAARNGHGEVARYLVGRGADLGRRDSNGRTPREVAEHFGHDEVARVLALEG</sequence>
<evidence type="ECO:0000256" key="1">
    <source>
        <dbReference type="ARBA" id="ARBA00022737"/>
    </source>
</evidence>
<dbReference type="InterPro" id="IPR050745">
    <property type="entry name" value="Multifunctional_regulatory"/>
</dbReference>
<name>A0A1S8BD73_9PEZI</name>
<dbReference type="STRING" id="420778.A0A1S8BD73"/>
<dbReference type="PANTHER" id="PTHR24189:SF50">
    <property type="entry name" value="ANKYRIN REPEAT AND SOCS BOX PROTEIN 2"/>
    <property type="match status" value="1"/>
</dbReference>
<gene>
    <name evidence="4" type="ORF">BK809_0003958</name>
</gene>
<comment type="caution">
    <text evidence="4">The sequence shown here is derived from an EMBL/GenBank/DDBJ whole genome shotgun (WGS) entry which is preliminary data.</text>
</comment>
<reference evidence="4 5" key="1">
    <citation type="submission" date="2017-01" db="EMBL/GenBank/DDBJ databases">
        <title>Draft genome sequence of Diplodia seriata F98.1, a fungal species involved in grapevine trunk diseases.</title>
        <authorList>
            <person name="Robert-Siegwald G."/>
            <person name="Vallet J."/>
            <person name="Abou-Mansour E."/>
            <person name="Xu J."/>
            <person name="Rey P."/>
            <person name="Bertsch C."/>
            <person name="Rego C."/>
            <person name="Larignon P."/>
            <person name="Fontaine F."/>
            <person name="Lebrun M.-H."/>
        </authorList>
    </citation>
    <scope>NUCLEOTIDE SEQUENCE [LARGE SCALE GENOMIC DNA]</scope>
    <source>
        <strain evidence="4 5">F98.1</strain>
    </source>
</reference>
<protein>
    <submittedName>
        <fullName evidence="4">Putative ankyrin repeat protein</fullName>
    </submittedName>
</protein>
<evidence type="ECO:0000256" key="2">
    <source>
        <dbReference type="ARBA" id="ARBA00023043"/>
    </source>
</evidence>
<keyword evidence="1" id="KW-0677">Repeat</keyword>
<dbReference type="PANTHER" id="PTHR24189">
    <property type="entry name" value="MYOTROPHIN"/>
    <property type="match status" value="1"/>
</dbReference>
<dbReference type="Pfam" id="PF12796">
    <property type="entry name" value="Ank_2"/>
    <property type="match status" value="1"/>
</dbReference>
<evidence type="ECO:0000313" key="5">
    <source>
        <dbReference type="Proteomes" id="UP000190776"/>
    </source>
</evidence>
<keyword evidence="2 3" id="KW-0040">ANK repeat</keyword>
<accession>A0A1S8BD73</accession>
<dbReference type="PROSITE" id="PS50088">
    <property type="entry name" value="ANK_REPEAT"/>
    <property type="match status" value="1"/>
</dbReference>
<dbReference type="SUPFAM" id="SSF48403">
    <property type="entry name" value="Ankyrin repeat"/>
    <property type="match status" value="1"/>
</dbReference>
<dbReference type="EMBL" id="MSZU01000084">
    <property type="protein sequence ID" value="OMP85288.1"/>
    <property type="molecule type" value="Genomic_DNA"/>
</dbReference>
<proteinExistence type="predicted"/>
<evidence type="ECO:0000313" key="4">
    <source>
        <dbReference type="EMBL" id="OMP85288.1"/>
    </source>
</evidence>
<dbReference type="Gene3D" id="1.25.40.20">
    <property type="entry name" value="Ankyrin repeat-containing domain"/>
    <property type="match status" value="2"/>
</dbReference>
<dbReference type="AlphaFoldDB" id="A0A1S8BD73"/>
<evidence type="ECO:0000256" key="3">
    <source>
        <dbReference type="PROSITE-ProRule" id="PRU00023"/>
    </source>
</evidence>
<feature type="repeat" description="ANK" evidence="3">
    <location>
        <begin position="225"/>
        <end position="253"/>
    </location>
</feature>
<dbReference type="InterPro" id="IPR036770">
    <property type="entry name" value="Ankyrin_rpt-contain_sf"/>
</dbReference>
<dbReference type="InterPro" id="IPR002110">
    <property type="entry name" value="Ankyrin_rpt"/>
</dbReference>
<dbReference type="Proteomes" id="UP000190776">
    <property type="component" value="Unassembled WGS sequence"/>
</dbReference>
<dbReference type="PROSITE" id="PS50297">
    <property type="entry name" value="ANK_REP_REGION"/>
    <property type="match status" value="1"/>
</dbReference>
<dbReference type="SMART" id="SM00248">
    <property type="entry name" value="ANK"/>
    <property type="match status" value="4"/>
</dbReference>
<dbReference type="OrthoDB" id="1722345at2759"/>